<accession>A0ABY8A3C3</accession>
<dbReference type="Proteomes" id="UP001218629">
    <property type="component" value="Chromosome"/>
</dbReference>
<comment type="caution">
    <text evidence="7">Lacks conserved residue(s) required for the propagation of feature annotation.</text>
</comment>
<dbReference type="RefSeq" id="WP_078875360.1">
    <property type="nucleotide sequence ID" value="NZ_CP095749.1"/>
</dbReference>
<name>A0ABY8A3C3_9ACTN</name>
<feature type="transmembrane region" description="Helical" evidence="7">
    <location>
        <begin position="55"/>
        <end position="75"/>
    </location>
</feature>
<dbReference type="Pfam" id="PF09335">
    <property type="entry name" value="VTT_dom"/>
    <property type="match status" value="1"/>
</dbReference>
<dbReference type="InterPro" id="IPR032816">
    <property type="entry name" value="VTT_dom"/>
</dbReference>
<feature type="domain" description="VTT" evidence="9">
    <location>
        <begin position="37"/>
        <end position="162"/>
    </location>
</feature>
<evidence type="ECO:0000313" key="11">
    <source>
        <dbReference type="Proteomes" id="UP001218629"/>
    </source>
</evidence>
<keyword evidence="6 7" id="KW-0472">Membrane</keyword>
<evidence type="ECO:0000256" key="7">
    <source>
        <dbReference type="RuleBase" id="RU367016"/>
    </source>
</evidence>
<keyword evidence="5 7" id="KW-1133">Transmembrane helix</keyword>
<organism evidence="10 11">
    <name type="scientific">Streptomyces yunnanensis</name>
    <dbReference type="NCBI Taxonomy" id="156453"/>
    <lineage>
        <taxon>Bacteria</taxon>
        <taxon>Bacillati</taxon>
        <taxon>Actinomycetota</taxon>
        <taxon>Actinomycetes</taxon>
        <taxon>Kitasatosporales</taxon>
        <taxon>Streptomycetaceae</taxon>
        <taxon>Streptomyces</taxon>
    </lineage>
</organism>
<feature type="transmembrane region" description="Helical" evidence="7">
    <location>
        <begin position="16"/>
        <end position="43"/>
    </location>
</feature>
<keyword evidence="4 7" id="KW-0812">Transmembrane</keyword>
<dbReference type="PANTHER" id="PTHR30353">
    <property type="entry name" value="INNER MEMBRANE PROTEIN DEDA-RELATED"/>
    <property type="match status" value="1"/>
</dbReference>
<dbReference type="InterPro" id="IPR032818">
    <property type="entry name" value="DedA-like"/>
</dbReference>
<evidence type="ECO:0000256" key="4">
    <source>
        <dbReference type="ARBA" id="ARBA00022692"/>
    </source>
</evidence>
<feature type="transmembrane region" description="Helical" evidence="7">
    <location>
        <begin position="178"/>
        <end position="196"/>
    </location>
</feature>
<dbReference type="PANTHER" id="PTHR30353:SF0">
    <property type="entry name" value="TRANSMEMBRANE PROTEIN"/>
    <property type="match status" value="1"/>
</dbReference>
<keyword evidence="3 7" id="KW-1003">Cell membrane</keyword>
<evidence type="ECO:0000313" key="10">
    <source>
        <dbReference type="EMBL" id="WEB38400.1"/>
    </source>
</evidence>
<gene>
    <name evidence="10" type="ORF">MOV08_03140</name>
</gene>
<dbReference type="EMBL" id="CP095749">
    <property type="protein sequence ID" value="WEB38400.1"/>
    <property type="molecule type" value="Genomic_DNA"/>
</dbReference>
<evidence type="ECO:0000256" key="8">
    <source>
        <dbReference type="SAM" id="MobiDB-lite"/>
    </source>
</evidence>
<evidence type="ECO:0000256" key="1">
    <source>
        <dbReference type="ARBA" id="ARBA00004651"/>
    </source>
</evidence>
<sequence>MTPSLDAVGHLPTATAAYAVLAAAVLTESVLLIGAFVPTLTLLLSAGALARTGYLHLPLVIATAACAVLAGDFLAHRTGRLLSDRLSVGRAGRRVPAAGWRRARALMARRGGQAVFLGRFVPVLRTLMPHLAGATRLPYRRIAPYSALAAPLWAGAEAGTGYAAAPVLRRAVTYGGPALAVTALACAGAGAAWLAVRRRGGTRSGTSRVGRGAVGATAATACRGPIPDRPSMSPWSTRSEHPVDPR</sequence>
<comment type="subcellular location">
    <subcellularLocation>
        <location evidence="1 7">Cell membrane</location>
        <topology evidence="1 7">Multi-pass membrane protein</topology>
    </subcellularLocation>
</comment>
<evidence type="ECO:0000256" key="6">
    <source>
        <dbReference type="ARBA" id="ARBA00023136"/>
    </source>
</evidence>
<evidence type="ECO:0000256" key="2">
    <source>
        <dbReference type="ARBA" id="ARBA00010792"/>
    </source>
</evidence>
<evidence type="ECO:0000256" key="3">
    <source>
        <dbReference type="ARBA" id="ARBA00022475"/>
    </source>
</evidence>
<reference evidence="10 11" key="1">
    <citation type="submission" date="2022-03" db="EMBL/GenBank/DDBJ databases">
        <title>Streptomyces yunnanensis P86,complete genome.</title>
        <authorList>
            <person name="Chen S."/>
            <person name="Zhang Q."/>
        </authorList>
    </citation>
    <scope>NUCLEOTIDE SEQUENCE [LARGE SCALE GENOMIC DNA]</scope>
    <source>
        <strain evidence="10 11">P86</strain>
    </source>
</reference>
<comment type="similarity">
    <text evidence="2 7">Belongs to the DedA family.</text>
</comment>
<evidence type="ECO:0000259" key="9">
    <source>
        <dbReference type="Pfam" id="PF09335"/>
    </source>
</evidence>
<feature type="region of interest" description="Disordered" evidence="8">
    <location>
        <begin position="221"/>
        <end position="246"/>
    </location>
</feature>
<proteinExistence type="inferred from homology"/>
<evidence type="ECO:0000256" key="5">
    <source>
        <dbReference type="ARBA" id="ARBA00022989"/>
    </source>
</evidence>
<keyword evidence="11" id="KW-1185">Reference proteome</keyword>
<protein>
    <submittedName>
        <fullName evidence="10">DedA family protein</fullName>
    </submittedName>
</protein>